<accession>A0A1B0D358</accession>
<dbReference type="AlphaFoldDB" id="A0A1B0D358"/>
<reference evidence="1" key="1">
    <citation type="submission" date="2022-08" db="UniProtKB">
        <authorList>
            <consortium name="EnsemblMetazoa"/>
        </authorList>
    </citation>
    <scope>IDENTIFICATION</scope>
    <source>
        <strain evidence="1">Israel</strain>
    </source>
</reference>
<dbReference type="EnsemblMetazoa" id="PPAI001781-RA">
    <property type="protein sequence ID" value="PPAI001781-PA"/>
    <property type="gene ID" value="PPAI001781"/>
</dbReference>
<dbReference type="VEuPathDB" id="VectorBase:PPAPM1_008861"/>
<proteinExistence type="predicted"/>
<evidence type="ECO:0000313" key="1">
    <source>
        <dbReference type="EnsemblMetazoa" id="PPAI001781-PA"/>
    </source>
</evidence>
<dbReference type="Proteomes" id="UP000092462">
    <property type="component" value="Unassembled WGS sequence"/>
</dbReference>
<dbReference type="EMBL" id="AJVK01010877">
    <property type="status" value="NOT_ANNOTATED_CDS"/>
    <property type="molecule type" value="Genomic_DNA"/>
</dbReference>
<protein>
    <submittedName>
        <fullName evidence="1">Uncharacterized protein</fullName>
    </submittedName>
</protein>
<dbReference type="VEuPathDB" id="VectorBase:PPAI001781"/>
<dbReference type="EMBL" id="AJVK01010878">
    <property type="status" value="NOT_ANNOTATED_CDS"/>
    <property type="molecule type" value="Genomic_DNA"/>
</dbReference>
<organism evidence="1 2">
    <name type="scientific">Phlebotomus papatasi</name>
    <name type="common">Sandfly</name>
    <dbReference type="NCBI Taxonomy" id="29031"/>
    <lineage>
        <taxon>Eukaryota</taxon>
        <taxon>Metazoa</taxon>
        <taxon>Ecdysozoa</taxon>
        <taxon>Arthropoda</taxon>
        <taxon>Hexapoda</taxon>
        <taxon>Insecta</taxon>
        <taxon>Pterygota</taxon>
        <taxon>Neoptera</taxon>
        <taxon>Endopterygota</taxon>
        <taxon>Diptera</taxon>
        <taxon>Nematocera</taxon>
        <taxon>Psychodoidea</taxon>
        <taxon>Psychodidae</taxon>
        <taxon>Phlebotomus</taxon>
        <taxon>Phlebotomus</taxon>
    </lineage>
</organism>
<evidence type="ECO:0000313" key="2">
    <source>
        <dbReference type="Proteomes" id="UP000092462"/>
    </source>
</evidence>
<sequence>MSYSPFANPGMDRDVNISRDTTVRKTGFTRRAASLRQTRTAQVSLELQVPPSSWAPMVNTGTLKKSNWEVIEHFNTGPKGRGSVSSSLIAIGVTKCNLDDSLGSNFSGSTCNSPMANREVNQRLLPGN</sequence>
<name>A0A1B0D358_PHLPP</name>
<dbReference type="EMBL" id="AJVK01010879">
    <property type="status" value="NOT_ANNOTATED_CDS"/>
    <property type="molecule type" value="Genomic_DNA"/>
</dbReference>
<keyword evidence="2" id="KW-1185">Reference proteome</keyword>